<reference evidence="1 2" key="1">
    <citation type="submission" date="2019-03" db="EMBL/GenBank/DDBJ databases">
        <title>Genomic Encyclopedia of Type Strains, Phase IV (KMG-IV): sequencing the most valuable type-strain genomes for metagenomic binning, comparative biology and taxonomic classification.</title>
        <authorList>
            <person name="Goeker M."/>
        </authorList>
    </citation>
    <scope>NUCLEOTIDE SEQUENCE [LARGE SCALE GENOMIC DNA]</scope>
    <source>
        <strain evidence="1 2">DSM 16998</strain>
    </source>
</reference>
<evidence type="ECO:0000313" key="1">
    <source>
        <dbReference type="EMBL" id="TDP74449.1"/>
    </source>
</evidence>
<keyword evidence="2" id="KW-1185">Reference proteome</keyword>
<sequence length="32" mass="4039">MRHDFVQSYRQTYRPAPAVHLPAWLRSLWRWL</sequence>
<accession>A0A4R6QU47</accession>
<evidence type="ECO:0000313" key="2">
    <source>
        <dbReference type="Proteomes" id="UP000295361"/>
    </source>
</evidence>
<name>A0A4R6QU47_9BURK</name>
<proteinExistence type="predicted"/>
<dbReference type="EMBL" id="SNXS01000001">
    <property type="protein sequence ID" value="TDP74449.1"/>
    <property type="molecule type" value="Genomic_DNA"/>
</dbReference>
<dbReference type="AlphaFoldDB" id="A0A4R6QU47"/>
<dbReference type="Proteomes" id="UP000295361">
    <property type="component" value="Unassembled WGS sequence"/>
</dbReference>
<organism evidence="1 2">
    <name type="scientific">Roseateles toxinivorans</name>
    <dbReference type="NCBI Taxonomy" id="270368"/>
    <lineage>
        <taxon>Bacteria</taxon>
        <taxon>Pseudomonadati</taxon>
        <taxon>Pseudomonadota</taxon>
        <taxon>Betaproteobacteria</taxon>
        <taxon>Burkholderiales</taxon>
        <taxon>Sphaerotilaceae</taxon>
        <taxon>Roseateles</taxon>
    </lineage>
</organism>
<gene>
    <name evidence="1" type="ORF">DES47_101508</name>
</gene>
<comment type="caution">
    <text evidence="1">The sequence shown here is derived from an EMBL/GenBank/DDBJ whole genome shotgun (WGS) entry which is preliminary data.</text>
</comment>
<protein>
    <submittedName>
        <fullName evidence="1">Uncharacterized protein</fullName>
    </submittedName>
</protein>
<dbReference type="InParanoid" id="A0A4R6QU47"/>